<proteinExistence type="predicted"/>
<dbReference type="EMBL" id="CADCTQ010000532">
    <property type="protein sequence ID" value="CAA9313726.1"/>
    <property type="molecule type" value="Genomic_DNA"/>
</dbReference>
<dbReference type="Pfam" id="PF13460">
    <property type="entry name" value="NAD_binding_10"/>
    <property type="match status" value="1"/>
</dbReference>
<dbReference type="Gene3D" id="3.40.50.720">
    <property type="entry name" value="NAD(P)-binding Rossmann-like Domain"/>
    <property type="match status" value="1"/>
</dbReference>
<organism evidence="2">
    <name type="scientific">uncultured Cytophagales bacterium</name>
    <dbReference type="NCBI Taxonomy" id="158755"/>
    <lineage>
        <taxon>Bacteria</taxon>
        <taxon>Pseudomonadati</taxon>
        <taxon>Bacteroidota</taxon>
        <taxon>Sphingobacteriia</taxon>
        <taxon>Sphingobacteriales</taxon>
        <taxon>environmental samples</taxon>
    </lineage>
</organism>
<dbReference type="InterPro" id="IPR016040">
    <property type="entry name" value="NAD(P)-bd_dom"/>
</dbReference>
<accession>A0A6J4KXD8</accession>
<reference evidence="2" key="1">
    <citation type="submission" date="2020-02" db="EMBL/GenBank/DDBJ databases">
        <authorList>
            <person name="Meier V. D."/>
        </authorList>
    </citation>
    <scope>NUCLEOTIDE SEQUENCE</scope>
    <source>
        <strain evidence="2">AVDCRST_MAG56</strain>
    </source>
</reference>
<evidence type="ECO:0000259" key="1">
    <source>
        <dbReference type="Pfam" id="PF13460"/>
    </source>
</evidence>
<dbReference type="PANTHER" id="PTHR15020">
    <property type="entry name" value="FLAVIN REDUCTASE-RELATED"/>
    <property type="match status" value="1"/>
</dbReference>
<feature type="domain" description="NAD(P)-binding" evidence="1">
    <location>
        <begin position="11"/>
        <end position="150"/>
    </location>
</feature>
<dbReference type="SUPFAM" id="SSF51735">
    <property type="entry name" value="NAD(P)-binding Rossmann-fold domains"/>
    <property type="match status" value="1"/>
</dbReference>
<gene>
    <name evidence="2" type="ORF">AVDCRST_MAG56-6419</name>
</gene>
<dbReference type="PANTHER" id="PTHR15020:SF11">
    <property type="entry name" value="OS06G0360300 PROTEIN"/>
    <property type="match status" value="1"/>
</dbReference>
<protein>
    <recommendedName>
        <fullName evidence="1">NAD(P)-binding domain-containing protein</fullName>
    </recommendedName>
</protein>
<evidence type="ECO:0000313" key="2">
    <source>
        <dbReference type="EMBL" id="CAA9313726.1"/>
    </source>
</evidence>
<dbReference type="InterPro" id="IPR036291">
    <property type="entry name" value="NAD(P)-bd_dom_sf"/>
</dbReference>
<dbReference type="AlphaFoldDB" id="A0A6J4KXD8"/>
<sequence>MNANVKVLVIGATGMAGRVVVTQLDQAAVPVRALVRDVPKARRLFPASVELRQGDAFDEATLQKALEGVSHVYFHPAATLSRSEARSMDRVGTRLLVKHLPATAHLIKLSEIGAGPNPSFHDIDCKYRSELDIRERLTSWTILRPTWFMESIPFLLTMGPVSVCFGGQPGPIWWLSCQDYALTVLACVQKPAVSQNRVFTLQGPEAYPMLDALRLFNREARTGKGSLRLPLGLLTLPARWSEQFRFNQQIMHYYNGRRETFESEPAHRLLHQPALTLAAFARRFHPPARGGTL</sequence>
<name>A0A6J4KXD8_9SPHI</name>